<dbReference type="InterPro" id="IPR047139">
    <property type="entry name" value="ANKZ1/VMS1"/>
</dbReference>
<gene>
    <name evidence="5" type="ORF">THAPSDRAFT_21805</name>
</gene>
<feature type="compositionally biased region" description="Low complexity" evidence="3">
    <location>
        <begin position="50"/>
        <end position="63"/>
    </location>
</feature>
<feature type="compositionally biased region" description="Polar residues" evidence="3">
    <location>
        <begin position="251"/>
        <end position="266"/>
    </location>
</feature>
<evidence type="ECO:0000256" key="1">
    <source>
        <dbReference type="ARBA" id="ARBA00010218"/>
    </source>
</evidence>
<dbReference type="HOGENOM" id="CLU_335736_0_0_1"/>
<feature type="domain" description="Transcription factor Iwr1" evidence="4">
    <location>
        <begin position="682"/>
        <end position="712"/>
    </location>
</feature>
<dbReference type="SUPFAM" id="SSF48403">
    <property type="entry name" value="Ankyrin repeat"/>
    <property type="match status" value="1"/>
</dbReference>
<sequence>MESASSLPPIDLTDPAQLSEQQRLLPPPQSKCTKPKTRVFLRVKRRRSRLPSPTTTNSTTAPLFKSVTNTSATTTITTTIQTNATISPTAQTPKRSNSGPVKRPADVNSDNDSRGTATTKDSAPELIRLALPCISTKRRKISRRHDEKDEMALIQRLNSSFSLQHNGNGGGDTMEDGEDKKVFHSPSRNNNLKIEKDNITKMEDGVGLDDERRTPPPGSSSVDHSTATSNQHSIVNSPFMKSSRSGSSTSITHQYEQQLAPPQSKTPAKPKRTVVFRKMTTLRQCLDTKMQQHEQQVLGDDIAQIQSEQQFDLQQNSWNSKGEEKEKWLRVVDVMLQEDDDACSNELIVSQKVDVSSINGDGQRVRRLRPRPASDAHAEEVRGDRKSAKRRKLGLVVEQSRTVLESDFWNTIVVPVDTQADCKLDSGIVCLIDYSLASLCLQGGGSVSPHLSFLRIDSRLGFVRDTPRGKAMINHKLAGEDGDNGGDKGRTVLHFAALWGDLSGVRAALDIGADPTIVDDRGLTPSALARLRGHQDVLTTFLEEEKRINANGDDGGYYYEVYCLEEEDAPAGTDQLNGGAKINRDANQSPYSSLTTAESDAADSPPGLMRSNALCQSNEEDEDEYGLQPNGLMELRKGLGYWNEQGELILEAGENRSSASSSLADPNTFGQQFFHSGKRGMGEDDDSSAMMVGDEEHDSNAESFDGNDYPDDQSFGDDDGDGMCSLQNGGNAFRCSVDSDYDEYLDADAHLSMYRGDQCDSDDSDDDWKLDFRNRFIAKKDLNGSDDDESGDEYAARGFGTHVTRRMHGWDYVGGVNGDSDYEDYAGPMRGDIENTTVNSKVAYDPDYDE</sequence>
<reference evidence="5 6" key="1">
    <citation type="journal article" date="2004" name="Science">
        <title>The genome of the diatom Thalassiosira pseudonana: ecology, evolution, and metabolism.</title>
        <authorList>
            <person name="Armbrust E.V."/>
            <person name="Berges J.A."/>
            <person name="Bowler C."/>
            <person name="Green B.R."/>
            <person name="Martinez D."/>
            <person name="Putnam N.H."/>
            <person name="Zhou S."/>
            <person name="Allen A.E."/>
            <person name="Apt K.E."/>
            <person name="Bechner M."/>
            <person name="Brzezinski M.A."/>
            <person name="Chaal B.K."/>
            <person name="Chiovitti A."/>
            <person name="Davis A.K."/>
            <person name="Demarest M.S."/>
            <person name="Detter J.C."/>
            <person name="Glavina T."/>
            <person name="Goodstein D."/>
            <person name="Hadi M.Z."/>
            <person name="Hellsten U."/>
            <person name="Hildebrand M."/>
            <person name="Jenkins B.D."/>
            <person name="Jurka J."/>
            <person name="Kapitonov V.V."/>
            <person name="Kroger N."/>
            <person name="Lau W.W."/>
            <person name="Lane T.W."/>
            <person name="Larimer F.W."/>
            <person name="Lippmeier J.C."/>
            <person name="Lucas S."/>
            <person name="Medina M."/>
            <person name="Montsant A."/>
            <person name="Obornik M."/>
            <person name="Parker M.S."/>
            <person name="Palenik B."/>
            <person name="Pazour G.J."/>
            <person name="Richardson P.M."/>
            <person name="Rynearson T.A."/>
            <person name="Saito M.A."/>
            <person name="Schwartz D.C."/>
            <person name="Thamatrakoln K."/>
            <person name="Valentin K."/>
            <person name="Vardi A."/>
            <person name="Wilkerson F.P."/>
            <person name="Rokhsar D.S."/>
        </authorList>
    </citation>
    <scope>NUCLEOTIDE SEQUENCE [LARGE SCALE GENOMIC DNA]</scope>
    <source>
        <strain evidence="5 6">CCMP1335</strain>
    </source>
</reference>
<evidence type="ECO:0000256" key="2">
    <source>
        <dbReference type="PROSITE-ProRule" id="PRU00023"/>
    </source>
</evidence>
<dbReference type="InterPro" id="IPR002110">
    <property type="entry name" value="Ankyrin_rpt"/>
</dbReference>
<feature type="compositionally biased region" description="Low complexity" evidence="3">
    <location>
        <begin position="79"/>
        <end position="89"/>
    </location>
</feature>
<dbReference type="eggNOG" id="ENOG502TAPH">
    <property type="taxonomic scope" value="Eukaryota"/>
</dbReference>
<feature type="region of interest" description="Disordered" evidence="3">
    <location>
        <begin position="79"/>
        <end position="124"/>
    </location>
</feature>
<dbReference type="PANTHER" id="PTHR16036:SF2">
    <property type="entry name" value="TRNA ENDONUCLEASE ANKZF1"/>
    <property type="match status" value="1"/>
</dbReference>
<evidence type="ECO:0000259" key="4">
    <source>
        <dbReference type="Pfam" id="PF08574"/>
    </source>
</evidence>
<feature type="region of interest" description="Disordered" evidence="3">
    <location>
        <begin position="674"/>
        <end position="708"/>
    </location>
</feature>
<keyword evidence="6" id="KW-1185">Reference proteome</keyword>
<feature type="repeat" description="ANK" evidence="2">
    <location>
        <begin position="488"/>
        <end position="520"/>
    </location>
</feature>
<evidence type="ECO:0000256" key="3">
    <source>
        <dbReference type="SAM" id="MobiDB-lite"/>
    </source>
</evidence>
<dbReference type="EMBL" id="CM000640">
    <property type="protein sequence ID" value="EED93820.1"/>
    <property type="molecule type" value="Genomic_DNA"/>
</dbReference>
<dbReference type="InterPro" id="IPR036770">
    <property type="entry name" value="Ankyrin_rpt-contain_sf"/>
</dbReference>
<feature type="region of interest" description="Disordered" evidence="3">
    <location>
        <begin position="1"/>
        <end position="63"/>
    </location>
</feature>
<protein>
    <recommendedName>
        <fullName evidence="4">Transcription factor Iwr1 domain-containing protein</fullName>
    </recommendedName>
</protein>
<reference evidence="5 6" key="2">
    <citation type="journal article" date="2008" name="Nature">
        <title>The Phaeodactylum genome reveals the evolutionary history of diatom genomes.</title>
        <authorList>
            <person name="Bowler C."/>
            <person name="Allen A.E."/>
            <person name="Badger J.H."/>
            <person name="Grimwood J."/>
            <person name="Jabbari K."/>
            <person name="Kuo A."/>
            <person name="Maheswari U."/>
            <person name="Martens C."/>
            <person name="Maumus F."/>
            <person name="Otillar R.P."/>
            <person name="Rayko E."/>
            <person name="Salamov A."/>
            <person name="Vandepoele K."/>
            <person name="Beszteri B."/>
            <person name="Gruber A."/>
            <person name="Heijde M."/>
            <person name="Katinka M."/>
            <person name="Mock T."/>
            <person name="Valentin K."/>
            <person name="Verret F."/>
            <person name="Berges J.A."/>
            <person name="Brownlee C."/>
            <person name="Cadoret J.P."/>
            <person name="Chiovitti A."/>
            <person name="Choi C.J."/>
            <person name="Coesel S."/>
            <person name="De Martino A."/>
            <person name="Detter J.C."/>
            <person name="Durkin C."/>
            <person name="Falciatore A."/>
            <person name="Fournet J."/>
            <person name="Haruta M."/>
            <person name="Huysman M.J."/>
            <person name="Jenkins B.D."/>
            <person name="Jiroutova K."/>
            <person name="Jorgensen R.E."/>
            <person name="Joubert Y."/>
            <person name="Kaplan A."/>
            <person name="Kroger N."/>
            <person name="Kroth P.G."/>
            <person name="La Roche J."/>
            <person name="Lindquist E."/>
            <person name="Lommer M."/>
            <person name="Martin-Jezequel V."/>
            <person name="Lopez P.J."/>
            <person name="Lucas S."/>
            <person name="Mangogna M."/>
            <person name="McGinnis K."/>
            <person name="Medlin L.K."/>
            <person name="Montsant A."/>
            <person name="Oudot-Le Secq M.P."/>
            <person name="Napoli C."/>
            <person name="Obornik M."/>
            <person name="Parker M.S."/>
            <person name="Petit J.L."/>
            <person name="Porcel B.M."/>
            <person name="Poulsen N."/>
            <person name="Robison M."/>
            <person name="Rychlewski L."/>
            <person name="Rynearson T.A."/>
            <person name="Schmutz J."/>
            <person name="Shapiro H."/>
            <person name="Siaut M."/>
            <person name="Stanley M."/>
            <person name="Sussman M.R."/>
            <person name="Taylor A.R."/>
            <person name="Vardi A."/>
            <person name="von Dassow P."/>
            <person name="Vyverman W."/>
            <person name="Willis A."/>
            <person name="Wyrwicz L.S."/>
            <person name="Rokhsar D.S."/>
            <person name="Weissenbach J."/>
            <person name="Armbrust E.V."/>
            <person name="Green B.R."/>
            <person name="Van de Peer Y."/>
            <person name="Grigoriev I.V."/>
        </authorList>
    </citation>
    <scope>NUCLEOTIDE SEQUENCE [LARGE SCALE GENOMIC DNA]</scope>
    <source>
        <strain evidence="5 6">CCMP1335</strain>
    </source>
</reference>
<proteinExistence type="inferred from homology"/>
<feature type="compositionally biased region" description="Polar residues" evidence="3">
    <location>
        <begin position="108"/>
        <end position="121"/>
    </location>
</feature>
<dbReference type="SMART" id="SM00248">
    <property type="entry name" value="ANK"/>
    <property type="match status" value="2"/>
</dbReference>
<feature type="compositionally biased region" description="Polar residues" evidence="3">
    <location>
        <begin position="219"/>
        <end position="240"/>
    </location>
</feature>
<feature type="compositionally biased region" description="Basic residues" evidence="3">
    <location>
        <begin position="33"/>
        <end position="49"/>
    </location>
</feature>
<dbReference type="InterPro" id="IPR013883">
    <property type="entry name" value="TF_Iwr1_dom"/>
</dbReference>
<dbReference type="PANTHER" id="PTHR16036">
    <property type="entry name" value="ANKYRIN REPEAT AND ZINC FINGER DOMAIN-CONTAINING PROTEIN 1"/>
    <property type="match status" value="1"/>
</dbReference>
<keyword evidence="2" id="KW-0040">ANK repeat</keyword>
<feature type="region of interest" description="Disordered" evidence="3">
    <location>
        <begin position="158"/>
        <end position="271"/>
    </location>
</feature>
<dbReference type="Proteomes" id="UP000001449">
    <property type="component" value="Chromosome 3"/>
</dbReference>
<dbReference type="KEGG" id="tps:THAPSDRAFT_21805"/>
<feature type="compositionally biased region" description="Polar residues" evidence="3">
    <location>
        <begin position="585"/>
        <end position="598"/>
    </location>
</feature>
<feature type="compositionally biased region" description="Acidic residues" evidence="3">
    <location>
        <begin position="683"/>
        <end position="697"/>
    </location>
</feature>
<dbReference type="InParanoid" id="B8BY40"/>
<dbReference type="GeneID" id="7451703"/>
<evidence type="ECO:0000313" key="5">
    <source>
        <dbReference type="EMBL" id="EED93820.1"/>
    </source>
</evidence>
<feature type="compositionally biased region" description="Basic and acidic residues" evidence="3">
    <location>
        <begin position="193"/>
        <end position="214"/>
    </location>
</feature>
<dbReference type="PROSITE" id="PS50088">
    <property type="entry name" value="ANK_REPEAT"/>
    <property type="match status" value="1"/>
</dbReference>
<feature type="compositionally biased region" description="Polar residues" evidence="3">
    <location>
        <begin position="90"/>
        <end position="99"/>
    </location>
</feature>
<dbReference type="PaxDb" id="35128-Thaps21805"/>
<dbReference type="STRING" id="35128.B8BY40"/>
<evidence type="ECO:0000313" key="6">
    <source>
        <dbReference type="Proteomes" id="UP000001449"/>
    </source>
</evidence>
<name>B8BY40_THAPS</name>
<accession>B8BY40</accession>
<comment type="similarity">
    <text evidence="1">Belongs to the IWR1/SLC7A6OS family.</text>
</comment>
<organism evidence="5 6">
    <name type="scientific">Thalassiosira pseudonana</name>
    <name type="common">Marine diatom</name>
    <name type="synonym">Cyclotella nana</name>
    <dbReference type="NCBI Taxonomy" id="35128"/>
    <lineage>
        <taxon>Eukaryota</taxon>
        <taxon>Sar</taxon>
        <taxon>Stramenopiles</taxon>
        <taxon>Ochrophyta</taxon>
        <taxon>Bacillariophyta</taxon>
        <taxon>Coscinodiscophyceae</taxon>
        <taxon>Thalassiosirophycidae</taxon>
        <taxon>Thalassiosirales</taxon>
        <taxon>Thalassiosiraceae</taxon>
        <taxon>Thalassiosira</taxon>
    </lineage>
</organism>
<dbReference type="GO" id="GO:0036503">
    <property type="term" value="P:ERAD pathway"/>
    <property type="evidence" value="ECO:0000318"/>
    <property type="project" value="GO_Central"/>
</dbReference>
<dbReference type="PROSITE" id="PS50297">
    <property type="entry name" value="ANK_REP_REGION"/>
    <property type="match status" value="1"/>
</dbReference>
<dbReference type="Pfam" id="PF08574">
    <property type="entry name" value="Iwr1"/>
    <property type="match status" value="1"/>
</dbReference>
<dbReference type="RefSeq" id="XP_002288384.1">
    <property type="nucleotide sequence ID" value="XM_002288348.1"/>
</dbReference>
<dbReference type="AlphaFoldDB" id="B8BY40"/>
<dbReference type="Gene3D" id="1.25.40.20">
    <property type="entry name" value="Ankyrin repeat-containing domain"/>
    <property type="match status" value="1"/>
</dbReference>
<feature type="region of interest" description="Disordered" evidence="3">
    <location>
        <begin position="574"/>
        <end position="612"/>
    </location>
</feature>